<protein>
    <submittedName>
        <fullName evidence="1">Uncharacterized protein</fullName>
    </submittedName>
</protein>
<name>A0A517TE65_9PLAN</name>
<gene>
    <name evidence="1" type="ORF">V22_39280</name>
</gene>
<accession>A0A517TE65</accession>
<reference evidence="1 2" key="1">
    <citation type="submission" date="2019-02" db="EMBL/GenBank/DDBJ databases">
        <title>Deep-cultivation of Planctomycetes and their phenomic and genomic characterization uncovers novel biology.</title>
        <authorList>
            <person name="Wiegand S."/>
            <person name="Jogler M."/>
            <person name="Boedeker C."/>
            <person name="Pinto D."/>
            <person name="Vollmers J."/>
            <person name="Rivas-Marin E."/>
            <person name="Kohn T."/>
            <person name="Peeters S.H."/>
            <person name="Heuer A."/>
            <person name="Rast P."/>
            <person name="Oberbeckmann S."/>
            <person name="Bunk B."/>
            <person name="Jeske O."/>
            <person name="Meyerdierks A."/>
            <person name="Storesund J.E."/>
            <person name="Kallscheuer N."/>
            <person name="Luecker S."/>
            <person name="Lage O.M."/>
            <person name="Pohl T."/>
            <person name="Merkel B.J."/>
            <person name="Hornburger P."/>
            <person name="Mueller R.-W."/>
            <person name="Bruemmer F."/>
            <person name="Labrenz M."/>
            <person name="Spormann A.M."/>
            <person name="Op den Camp H."/>
            <person name="Overmann J."/>
            <person name="Amann R."/>
            <person name="Jetten M.S.M."/>
            <person name="Mascher T."/>
            <person name="Medema M.H."/>
            <person name="Devos D.P."/>
            <person name="Kaster A.-K."/>
            <person name="Ovreas L."/>
            <person name="Rohde M."/>
            <person name="Galperin M.Y."/>
            <person name="Jogler C."/>
        </authorList>
    </citation>
    <scope>NUCLEOTIDE SEQUENCE [LARGE SCALE GENOMIC DNA]</scope>
    <source>
        <strain evidence="1 2">V22</strain>
    </source>
</reference>
<keyword evidence="2" id="KW-1185">Reference proteome</keyword>
<organism evidence="1 2">
    <name type="scientific">Calycomorphotria hydatis</name>
    <dbReference type="NCBI Taxonomy" id="2528027"/>
    <lineage>
        <taxon>Bacteria</taxon>
        <taxon>Pseudomonadati</taxon>
        <taxon>Planctomycetota</taxon>
        <taxon>Planctomycetia</taxon>
        <taxon>Planctomycetales</taxon>
        <taxon>Planctomycetaceae</taxon>
        <taxon>Calycomorphotria</taxon>
    </lineage>
</organism>
<proteinExistence type="predicted"/>
<dbReference type="EMBL" id="CP036316">
    <property type="protein sequence ID" value="QDT66657.1"/>
    <property type="molecule type" value="Genomic_DNA"/>
</dbReference>
<dbReference type="AlphaFoldDB" id="A0A517TE65"/>
<evidence type="ECO:0000313" key="2">
    <source>
        <dbReference type="Proteomes" id="UP000319976"/>
    </source>
</evidence>
<dbReference type="RefSeq" id="WP_145265913.1">
    <property type="nucleotide sequence ID" value="NZ_CP036316.1"/>
</dbReference>
<sequence>MTQNQVNSAVARATGESLATIRNRGFNCSVQDLKDETGPECIGDILERLDWDQVALDRNTALFPTGHSKPR</sequence>
<dbReference type="OrthoDB" id="281889at2"/>
<evidence type="ECO:0000313" key="1">
    <source>
        <dbReference type="EMBL" id="QDT66657.1"/>
    </source>
</evidence>
<dbReference type="Proteomes" id="UP000319976">
    <property type="component" value="Chromosome"/>
</dbReference>
<dbReference type="KEGG" id="chya:V22_39280"/>